<keyword evidence="2" id="KW-1185">Reference proteome</keyword>
<comment type="caution">
    <text evidence="1">The sequence shown here is derived from an EMBL/GenBank/DDBJ whole genome shotgun (WGS) entry which is preliminary data.</text>
</comment>
<dbReference type="AlphaFoldDB" id="I0S6X9"/>
<reference evidence="1 2" key="1">
    <citation type="submission" date="2012-01" db="EMBL/GenBank/DDBJ databases">
        <authorList>
            <person name="Harkins D.M."/>
            <person name="Madupu R."/>
            <person name="Durkin A.S."/>
            <person name="Torralba M."/>
            <person name="Methe B."/>
            <person name="Sutton G.G."/>
            <person name="Nelson K.E."/>
        </authorList>
    </citation>
    <scope>NUCLEOTIDE SEQUENCE [LARGE SCALE GENOMIC DNA]</scope>
    <source>
        <strain evidence="1 2">CCUG 39159</strain>
    </source>
</reference>
<organism evidence="1 2">
    <name type="scientific">Streptococcus anginosus subsp. whileyi CCUG 39159</name>
    <dbReference type="NCBI Taxonomy" id="1095729"/>
    <lineage>
        <taxon>Bacteria</taxon>
        <taxon>Bacillati</taxon>
        <taxon>Bacillota</taxon>
        <taxon>Bacilli</taxon>
        <taxon>Lactobacillales</taxon>
        <taxon>Streptococcaceae</taxon>
        <taxon>Streptococcus</taxon>
        <taxon>Streptococcus anginosus group</taxon>
    </lineage>
</organism>
<name>I0S6X9_STRAP</name>
<protein>
    <submittedName>
        <fullName evidence="1">Uncharacterized protein</fullName>
    </submittedName>
</protein>
<evidence type="ECO:0000313" key="1">
    <source>
        <dbReference type="EMBL" id="EID19132.1"/>
    </source>
</evidence>
<dbReference type="PATRIC" id="fig|1095729.3.peg.2115"/>
<proteinExistence type="predicted"/>
<accession>I0S6X9</accession>
<dbReference type="Proteomes" id="UP000003245">
    <property type="component" value="Unassembled WGS sequence"/>
</dbReference>
<sequence length="80" mass="8746">MDRDSARVERRVHVQLGVGPLSELESDSRSETGQAVAVRSCLRPQLFQAGPRDVRTASTASASFPVDWSTMRRDSAMPGD</sequence>
<gene>
    <name evidence="1" type="ORF">HMPREF1043_0008</name>
</gene>
<evidence type="ECO:0000313" key="2">
    <source>
        <dbReference type="Proteomes" id="UP000003245"/>
    </source>
</evidence>
<dbReference type="EMBL" id="AICP01000071">
    <property type="protein sequence ID" value="EID19132.1"/>
    <property type="molecule type" value="Genomic_DNA"/>
</dbReference>